<dbReference type="PROSITE" id="PS51007">
    <property type="entry name" value="CYTC"/>
    <property type="match status" value="1"/>
</dbReference>
<feature type="domain" description="Cytochrome c" evidence="6">
    <location>
        <begin position="38"/>
        <end position="129"/>
    </location>
</feature>
<dbReference type="eggNOG" id="COG3474">
    <property type="taxonomic scope" value="Bacteria"/>
</dbReference>
<evidence type="ECO:0000256" key="4">
    <source>
        <dbReference type="PROSITE-ProRule" id="PRU00433"/>
    </source>
</evidence>
<dbReference type="AlphaFoldDB" id="W0RE11"/>
<reference evidence="7 8" key="1">
    <citation type="journal article" date="2014" name="Genome Announc.">
        <title>Genome Sequence and Methylome of Soil Bacterium Gemmatirosa kalamazoonensis KBS708T, a Member of the Rarely Cultivated Gemmatimonadetes Phylum.</title>
        <authorList>
            <person name="Debruyn J.M."/>
            <person name="Radosevich M."/>
            <person name="Wommack K.E."/>
            <person name="Polson S.W."/>
            <person name="Hauser L.J."/>
            <person name="Fawaz M.N."/>
            <person name="Korlach J."/>
            <person name="Tsai Y.C."/>
        </authorList>
    </citation>
    <scope>NUCLEOTIDE SEQUENCE [LARGE SCALE GENOMIC DNA]</scope>
    <source>
        <strain evidence="7 8">KBS708</strain>
    </source>
</reference>
<dbReference type="SUPFAM" id="SSF46626">
    <property type="entry name" value="Cytochrome c"/>
    <property type="match status" value="1"/>
</dbReference>
<dbReference type="GO" id="GO:0009055">
    <property type="term" value="F:electron transfer activity"/>
    <property type="evidence" value="ECO:0007669"/>
    <property type="project" value="InterPro"/>
</dbReference>
<keyword evidence="8" id="KW-1185">Reference proteome</keyword>
<feature type="signal peptide" evidence="5">
    <location>
        <begin position="1"/>
        <end position="19"/>
    </location>
</feature>
<keyword evidence="5" id="KW-0732">Signal</keyword>
<feature type="chain" id="PRO_5004793967" description="Cytochrome c domain-containing protein" evidence="5">
    <location>
        <begin position="20"/>
        <end position="129"/>
    </location>
</feature>
<keyword evidence="1 4" id="KW-0349">Heme</keyword>
<keyword evidence="2 4" id="KW-0479">Metal-binding</keyword>
<gene>
    <name evidence="7" type="ORF">J421_1787</name>
</gene>
<evidence type="ECO:0000313" key="7">
    <source>
        <dbReference type="EMBL" id="AHG89324.1"/>
    </source>
</evidence>
<dbReference type="Gene3D" id="1.10.760.10">
    <property type="entry name" value="Cytochrome c-like domain"/>
    <property type="match status" value="1"/>
</dbReference>
<dbReference type="EMBL" id="CP007128">
    <property type="protein sequence ID" value="AHG89324.1"/>
    <property type="molecule type" value="Genomic_DNA"/>
</dbReference>
<protein>
    <recommendedName>
        <fullName evidence="6">Cytochrome c domain-containing protein</fullName>
    </recommendedName>
</protein>
<evidence type="ECO:0000259" key="6">
    <source>
        <dbReference type="PROSITE" id="PS51007"/>
    </source>
</evidence>
<organism evidence="7 8">
    <name type="scientific">Gemmatirosa kalamazoonensis</name>
    <dbReference type="NCBI Taxonomy" id="861299"/>
    <lineage>
        <taxon>Bacteria</taxon>
        <taxon>Pseudomonadati</taxon>
        <taxon>Gemmatimonadota</taxon>
        <taxon>Gemmatimonadia</taxon>
        <taxon>Gemmatimonadales</taxon>
        <taxon>Gemmatimonadaceae</taxon>
        <taxon>Gemmatirosa</taxon>
    </lineage>
</organism>
<sequence>MTVRCVLRGCVAASALLLAACELPNAEARREAAALTGGDPSYGPPLMRKYGCQACHTIPGVAGADGLVGPPLSGIASRSYIGGVLPNTPENMMKWIMNPKGVDSLTAMPNTGVTDSDVRHIAAYLYTLR</sequence>
<proteinExistence type="predicted"/>
<evidence type="ECO:0000256" key="5">
    <source>
        <dbReference type="SAM" id="SignalP"/>
    </source>
</evidence>
<dbReference type="HOGENOM" id="CLU_122806_0_0_0"/>
<dbReference type="Pfam" id="PF00034">
    <property type="entry name" value="Cytochrom_C"/>
    <property type="match status" value="1"/>
</dbReference>
<evidence type="ECO:0000256" key="1">
    <source>
        <dbReference type="ARBA" id="ARBA00022617"/>
    </source>
</evidence>
<dbReference type="InterPro" id="IPR009056">
    <property type="entry name" value="Cyt_c-like_dom"/>
</dbReference>
<dbReference type="KEGG" id="gba:J421_1787"/>
<evidence type="ECO:0000313" key="8">
    <source>
        <dbReference type="Proteomes" id="UP000019151"/>
    </source>
</evidence>
<dbReference type="OrthoDB" id="9794982at2"/>
<dbReference type="InParanoid" id="W0RE11"/>
<evidence type="ECO:0000256" key="3">
    <source>
        <dbReference type="ARBA" id="ARBA00023004"/>
    </source>
</evidence>
<accession>W0RE11</accession>
<dbReference type="InterPro" id="IPR036909">
    <property type="entry name" value="Cyt_c-like_dom_sf"/>
</dbReference>
<dbReference type="STRING" id="861299.J421_1787"/>
<dbReference type="GO" id="GO:0046872">
    <property type="term" value="F:metal ion binding"/>
    <property type="evidence" value="ECO:0007669"/>
    <property type="project" value="UniProtKB-KW"/>
</dbReference>
<dbReference type="PROSITE" id="PS51257">
    <property type="entry name" value="PROKAR_LIPOPROTEIN"/>
    <property type="match status" value="1"/>
</dbReference>
<dbReference type="GO" id="GO:0020037">
    <property type="term" value="F:heme binding"/>
    <property type="evidence" value="ECO:0007669"/>
    <property type="project" value="InterPro"/>
</dbReference>
<dbReference type="Proteomes" id="UP000019151">
    <property type="component" value="Chromosome"/>
</dbReference>
<name>W0RE11_9BACT</name>
<keyword evidence="3 4" id="KW-0408">Iron</keyword>
<evidence type="ECO:0000256" key="2">
    <source>
        <dbReference type="ARBA" id="ARBA00022723"/>
    </source>
</evidence>